<evidence type="ECO:0000313" key="1">
    <source>
        <dbReference type="EMBL" id="KAL2512468.1"/>
    </source>
</evidence>
<sequence length="159" mass="18306">MPTVDSRLLNMTQTQLSQIMLDRIVDALRQNIYEPVAYTTTTLFIPELFPLRTSFPDIFKYPLIKEYEGNTCLINHLYAYTDCINLQVASDPVICKPFSLTIIQLQQGPDRSLIVSVDHFNVKRLKILELYIIATVSVLTHTIWAKHSRCLCLKPHPTQ</sequence>
<dbReference type="EMBL" id="JBFOLK010000005">
    <property type="protein sequence ID" value="KAL2512468.1"/>
    <property type="molecule type" value="Genomic_DNA"/>
</dbReference>
<evidence type="ECO:0000313" key="2">
    <source>
        <dbReference type="Proteomes" id="UP001604336"/>
    </source>
</evidence>
<keyword evidence="2" id="KW-1185">Reference proteome</keyword>
<protein>
    <submittedName>
        <fullName evidence="1">Uncharacterized protein</fullName>
    </submittedName>
</protein>
<dbReference type="AlphaFoldDB" id="A0ABD1TIL7"/>
<dbReference type="Proteomes" id="UP001604336">
    <property type="component" value="Unassembled WGS sequence"/>
</dbReference>
<comment type="caution">
    <text evidence="1">The sequence shown here is derived from an EMBL/GenBank/DDBJ whole genome shotgun (WGS) entry which is preliminary data.</text>
</comment>
<gene>
    <name evidence="1" type="ORF">Adt_18068</name>
</gene>
<name>A0ABD1TIL7_9LAMI</name>
<proteinExistence type="predicted"/>
<organism evidence="1 2">
    <name type="scientific">Abeliophyllum distichum</name>
    <dbReference type="NCBI Taxonomy" id="126358"/>
    <lineage>
        <taxon>Eukaryota</taxon>
        <taxon>Viridiplantae</taxon>
        <taxon>Streptophyta</taxon>
        <taxon>Embryophyta</taxon>
        <taxon>Tracheophyta</taxon>
        <taxon>Spermatophyta</taxon>
        <taxon>Magnoliopsida</taxon>
        <taxon>eudicotyledons</taxon>
        <taxon>Gunneridae</taxon>
        <taxon>Pentapetalae</taxon>
        <taxon>asterids</taxon>
        <taxon>lamiids</taxon>
        <taxon>Lamiales</taxon>
        <taxon>Oleaceae</taxon>
        <taxon>Forsythieae</taxon>
        <taxon>Abeliophyllum</taxon>
    </lineage>
</organism>
<reference evidence="2" key="1">
    <citation type="submission" date="2024-07" db="EMBL/GenBank/DDBJ databases">
        <title>Two chromosome-level genome assemblies of Korean endemic species Abeliophyllum distichum and Forsythia ovata (Oleaceae).</title>
        <authorList>
            <person name="Jang H."/>
        </authorList>
    </citation>
    <scope>NUCLEOTIDE SEQUENCE [LARGE SCALE GENOMIC DNA]</scope>
</reference>
<accession>A0ABD1TIL7</accession>